<keyword evidence="8" id="KW-1185">Reference proteome</keyword>
<dbReference type="Pfam" id="PF03009">
    <property type="entry name" value="GDPD"/>
    <property type="match status" value="1"/>
</dbReference>
<dbReference type="SUPFAM" id="SSF51695">
    <property type="entry name" value="PLC-like phosphodiesterases"/>
    <property type="match status" value="1"/>
</dbReference>
<evidence type="ECO:0000256" key="2">
    <source>
        <dbReference type="PIRSR" id="PIRSR601952-1"/>
    </source>
</evidence>
<dbReference type="InterPro" id="IPR011049">
    <property type="entry name" value="Serralysin-like_metalloprot_C"/>
</dbReference>
<feature type="domain" description="GP-PDE" evidence="6">
    <location>
        <begin position="1100"/>
        <end position="1471"/>
    </location>
</feature>
<reference evidence="7 8" key="1">
    <citation type="journal article" date="2018" name="Sci. Rep.">
        <title>A novel species of the marine cyanobacterium Acaryochloris with a unique pigment content and lifestyle.</title>
        <authorList>
            <person name="Partensky F."/>
            <person name="Six C."/>
            <person name="Ratin M."/>
            <person name="Garczarek L."/>
            <person name="Vaulot D."/>
            <person name="Probert I."/>
            <person name="Calteau A."/>
            <person name="Gourvil P."/>
            <person name="Marie D."/>
            <person name="Grebert T."/>
            <person name="Bouchier C."/>
            <person name="Le Panse S."/>
            <person name="Gachenot M."/>
            <person name="Rodriguez F."/>
            <person name="Garrido J.L."/>
        </authorList>
    </citation>
    <scope>NUCLEOTIDE SEQUENCE [LARGE SCALE GENOMIC DNA]</scope>
    <source>
        <strain evidence="7 8">RCC1774</strain>
    </source>
</reference>
<evidence type="ECO:0000313" key="8">
    <source>
        <dbReference type="Proteomes" id="UP000248857"/>
    </source>
</evidence>
<dbReference type="InterPro" id="IPR001952">
    <property type="entry name" value="Alkaline_phosphatase"/>
</dbReference>
<dbReference type="Proteomes" id="UP000248857">
    <property type="component" value="Unassembled WGS sequence"/>
</dbReference>
<dbReference type="GO" id="GO:0006629">
    <property type="term" value="P:lipid metabolic process"/>
    <property type="evidence" value="ECO:0007669"/>
    <property type="project" value="InterPro"/>
</dbReference>
<organism evidence="7 8">
    <name type="scientific">Acaryochloris thomasi RCC1774</name>
    <dbReference type="NCBI Taxonomy" id="1764569"/>
    <lineage>
        <taxon>Bacteria</taxon>
        <taxon>Bacillati</taxon>
        <taxon>Cyanobacteriota</taxon>
        <taxon>Cyanophyceae</taxon>
        <taxon>Acaryochloridales</taxon>
        <taxon>Acaryochloridaceae</taxon>
        <taxon>Acaryochloris</taxon>
        <taxon>Acaryochloris thomasi</taxon>
    </lineage>
</organism>
<feature type="binding site" evidence="3">
    <location>
        <position position="470"/>
    </location>
    <ligand>
        <name>Mg(2+)</name>
        <dbReference type="ChEBI" id="CHEBI:18420"/>
    </ligand>
</feature>
<dbReference type="RefSeq" id="WP_110987629.1">
    <property type="nucleotide sequence ID" value="NZ_CAWNWM010000013.1"/>
</dbReference>
<dbReference type="Gene3D" id="3.20.20.190">
    <property type="entry name" value="Phosphatidylinositol (PI) phosphodiesterase"/>
    <property type="match status" value="1"/>
</dbReference>
<dbReference type="EC" id="3.1.4.46" evidence="7"/>
<dbReference type="SUPFAM" id="SSF51120">
    <property type="entry name" value="beta-Roll"/>
    <property type="match status" value="2"/>
</dbReference>
<comment type="similarity">
    <text evidence="4">Belongs to the alkaline phosphatase family.</text>
</comment>
<keyword evidence="7" id="KW-0378">Hydrolase</keyword>
<dbReference type="Gene3D" id="3.40.720.10">
    <property type="entry name" value="Alkaline Phosphatase, subunit A"/>
    <property type="match status" value="2"/>
</dbReference>
<dbReference type="InterPro" id="IPR017946">
    <property type="entry name" value="PLC-like_Pdiesterase_TIM-brl"/>
</dbReference>
<dbReference type="InterPro" id="IPR001343">
    <property type="entry name" value="Hemolysn_Ca-bd"/>
</dbReference>
<dbReference type="SMART" id="SM00098">
    <property type="entry name" value="alkPPc"/>
    <property type="match status" value="1"/>
</dbReference>
<dbReference type="PROSITE" id="PS00330">
    <property type="entry name" value="HEMOLYSIN_CALCIUM"/>
    <property type="match status" value="3"/>
</dbReference>
<feature type="binding site" evidence="3">
    <location>
        <position position="470"/>
    </location>
    <ligand>
        <name>Zn(2+)</name>
        <dbReference type="ChEBI" id="CHEBI:29105"/>
        <label>2</label>
    </ligand>
</feature>
<evidence type="ECO:0000313" key="7">
    <source>
        <dbReference type="EMBL" id="PZD71857.1"/>
    </source>
</evidence>
<evidence type="ECO:0000256" key="3">
    <source>
        <dbReference type="PIRSR" id="PIRSR601952-2"/>
    </source>
</evidence>
<dbReference type="InterPro" id="IPR017850">
    <property type="entry name" value="Alkaline_phosphatase_core_sf"/>
</dbReference>
<protein>
    <submittedName>
        <fullName evidence="7">Glycerophosphodiester phosphodiesterase, periplasmic</fullName>
        <ecNumber evidence="7">3.1.4.46</ecNumber>
    </submittedName>
</protein>
<dbReference type="PANTHER" id="PTHR11596">
    <property type="entry name" value="ALKALINE PHOSPHATASE"/>
    <property type="match status" value="1"/>
</dbReference>
<dbReference type="Pfam" id="PF00245">
    <property type="entry name" value="Alk_phosphatase"/>
    <property type="match status" value="2"/>
</dbReference>
<feature type="binding site" evidence="3">
    <location>
        <position position="738"/>
    </location>
    <ligand>
        <name>Zn(2+)</name>
        <dbReference type="ChEBI" id="CHEBI:29105"/>
        <label>2</label>
    </ligand>
</feature>
<name>A0A2W1JT46_9CYAN</name>
<gene>
    <name evidence="7" type="primary">glpQ_1</name>
    <name evidence="7" type="ORF">C1752_04402</name>
</gene>
<accession>A0A2W1JT46</accession>
<proteinExistence type="inferred from homology"/>
<dbReference type="Pfam" id="PF13449">
    <property type="entry name" value="Phytase-like"/>
    <property type="match status" value="2"/>
</dbReference>
<evidence type="ECO:0000259" key="6">
    <source>
        <dbReference type="PROSITE" id="PS51704"/>
    </source>
</evidence>
<dbReference type="EMBL" id="PQWO01000013">
    <property type="protein sequence ID" value="PZD71857.1"/>
    <property type="molecule type" value="Genomic_DNA"/>
</dbReference>
<dbReference type="PROSITE" id="PS51704">
    <property type="entry name" value="GP_PDE"/>
    <property type="match status" value="1"/>
</dbReference>
<dbReference type="PRINTS" id="PR00113">
    <property type="entry name" value="ALKPHPHTASE"/>
</dbReference>
<dbReference type="PRINTS" id="PR00313">
    <property type="entry name" value="CABNDNGRPT"/>
</dbReference>
<keyword evidence="3" id="KW-0460">Magnesium</keyword>
<feature type="region of interest" description="Disordered" evidence="5">
    <location>
        <begin position="338"/>
        <end position="360"/>
    </location>
</feature>
<dbReference type="PANTHER" id="PTHR11596:SF5">
    <property type="entry name" value="ALKALINE PHOSPHATASE"/>
    <property type="match status" value="1"/>
</dbReference>
<dbReference type="GO" id="GO:0008889">
    <property type="term" value="F:glycerophosphodiester phosphodiesterase activity"/>
    <property type="evidence" value="ECO:0007669"/>
    <property type="project" value="UniProtKB-EC"/>
</dbReference>
<keyword evidence="3" id="KW-0479">Metal-binding</keyword>
<evidence type="ECO:0000256" key="1">
    <source>
        <dbReference type="ARBA" id="ARBA00022553"/>
    </source>
</evidence>
<dbReference type="GO" id="GO:0005509">
    <property type="term" value="F:calcium ion binding"/>
    <property type="evidence" value="ECO:0007669"/>
    <property type="project" value="InterPro"/>
</dbReference>
<dbReference type="Gene3D" id="2.150.10.10">
    <property type="entry name" value="Serralysin-like metalloprotease, C-terminal"/>
    <property type="match status" value="2"/>
</dbReference>
<comment type="cofactor">
    <cofactor evidence="3">
        <name>Mg(2+)</name>
        <dbReference type="ChEBI" id="CHEBI:18420"/>
    </cofactor>
    <text evidence="3">Binds 1 Mg(2+) ion.</text>
</comment>
<comment type="caution">
    <text evidence="7">The sequence shown here is derived from an EMBL/GenBank/DDBJ whole genome shotgun (WGS) entry which is preliminary data.</text>
</comment>
<dbReference type="OrthoDB" id="384721at2"/>
<dbReference type="InterPro" id="IPR018511">
    <property type="entry name" value="Hemolysin-typ_Ca-bd_CS"/>
</dbReference>
<feature type="active site" description="Phosphoserine intermediate" evidence="2">
    <location>
        <position position="514"/>
    </location>
</feature>
<dbReference type="SUPFAM" id="SSF53649">
    <property type="entry name" value="Alkaline phosphatase-like"/>
    <property type="match status" value="2"/>
</dbReference>
<keyword evidence="3" id="KW-0862">Zinc</keyword>
<evidence type="ECO:0000256" key="5">
    <source>
        <dbReference type="SAM" id="MobiDB-lite"/>
    </source>
</evidence>
<feature type="compositionally biased region" description="Low complexity" evidence="5">
    <location>
        <begin position="340"/>
        <end position="353"/>
    </location>
</feature>
<feature type="region of interest" description="Disordered" evidence="5">
    <location>
        <begin position="930"/>
        <end position="957"/>
    </location>
</feature>
<feature type="binding site" evidence="3">
    <location>
        <position position="733"/>
    </location>
    <ligand>
        <name>Mg(2+)</name>
        <dbReference type="ChEBI" id="CHEBI:18420"/>
    </ligand>
</feature>
<comment type="cofactor">
    <cofactor evidence="3">
        <name>Zn(2+)</name>
        <dbReference type="ChEBI" id="CHEBI:29105"/>
    </cofactor>
    <text evidence="3">Binds 2 Zn(2+) ions.</text>
</comment>
<sequence>MTSNVIFIHPDGADPSHFAAARFESVGPDGRLNWDEAPAAGVYLGHLDDQVVATSNAGAVVHAYGIKAVAPSFGFDENGDEYQSLAALQGQNVAGSAPNATALEEAIVAGRPTAVINSGFVAEPGTGVFLADAESRSDREGITAQVLESGVNVIMAAGEIDYLPIGTTGFFGQEGTRTDGRNLIEEAEALGYTVVYTHEQLESLPADTERVLGVFAADDTYNDVPEGQLIEDGLVDENGELITYGQPPINPNPPTVAEMLQATLNLDLFSQEEDGFFIVLEEEGTDNFGNNNNARGTIDATLRADAAIGVARDFIENVNSNTFVVTAADSAGGALEIDDVSGPTVGTTTTQPQLDEAGEDSGITVPLDGTTGSDTAPFVSAPDANGNSYEFGVAWAGLPDFAGSIVSKAYGEGAERLPATLDNTTIYRLIYESLFDVRLDAPEGVPDDLVPREAPEPTSDTGNVIFIHPDGTSPSHYAAARLASKGTDGRLNWDQLSNAGVYLGHIEDRLVSTSNAGAVVHAYGVKPFSGSFGFDAPVDEGGQEITALSGQNATIAQEAQAAGKAVGIINSGFIAEPGTGVFLADVDNRGQTEEITAEILDQRPDVILGAGETDYLPVGTTGVFGEEGTRTDGRNLIEEAEAAGYTVVFDREELLAVDSTTTDRLLGIFAAEDTYNDFSEDELRRDGLVDENGDLILYGQPPLNPNPPTVAEMLQVALPILDRDPDGFFLALEEEGTDNFGNDNNAAGTIEAALRADEAIGVALDFVDNTDPNTLVITAADSDAGGLEVDDVPIDGFGLDPELPDSGLTLRTQAELAAFGDEADGTLVQVDDVDGSNDVPGFSTDIFEPFVTGAPDANGDTFEFGVAWATDSDVNGGIVSKTYGLNADLLPATTDNTDIYRVAYQTLFGVAPDAPSSELVGFASLPADTFAEGPPAGNDDGEGNPIDANGRTGPFEGQPVQGFSGVQFADRDGSFWFLSDNGFGAQENSADYLLRLYRADPSFVGSEGGDGSVEIEDFIQLSDPNGLIPFDIQNGDTTERLLTGADFDIESFVIGSNGDIYVGDEFGPYLLHFGANGTLLDAPIPTPNPVELNTLNSQDPIVIGHRGASGVLPEHTLEAYRVAIAQGADFIEPDLVSTKDGVLIARHEPILDDTTNVAEVFGSERMSTKFLDGVETTAYFAEDFTLAEIKQLRAVQSRNFRSQDFNDAFEIPTFQEVIELVQEVEAETGRAVGIYPETKHPTFFDLQGLSLEEKLIDTLQETGFTDPNRIFIQSFEFQNLIELQAMLDAEDLGDIPLVQLYGNATDGANPDETFSVPFDIRFNVQQRNNLVEIYGQEFLDAAENPLSEDTLYSDLDNPEFLQVISQRYAEGAGPWKNNFLLRDALETPVDADGDGVAEITSQLTGEVTSFVDDAHDAGLQVHPYTLRNEERFLTLNADGTSQTPEEEIQQLIEIGVDGFFTDFPNTGDLVRDQLVADQVRSPQNPDVQSGDAVANINGSRGFEGLAISPDRQTLYPLLEGTVEGDPEGSLRIYDFDVASSEYQGVLGRYQLDDPSHAIGDFTAINASEYLVIERDGNQGEEAAFKKIFKVNLSDIDEEGFVRKEELVDLLDIQDPNDLNGDGETTFDFPFVTIEDVLVLDEDTLLVANDNNYPFSVGRGPDIDNNEIIQIKLEQPLDIDPRVGLAGVDRAGISGTDDRDVLIGTADADFIEGLNGDDVLRGLVGNDFLEGGAGRDNIKGGAGRDTLDGGEDRDILFGKRGNDLLLGGDGLDRIIGGRGEDTLVGGAGRDVLTGGIGADVFVLEVDQGRDTISDYQVGVDTLGLADELTVEQLGVTVGTENTFIQLLETGQNLAVLDGVKANQDKLTFESFSTIV</sequence>
<dbReference type="InterPro" id="IPR027372">
    <property type="entry name" value="Phytase-like_dom"/>
</dbReference>
<keyword evidence="1" id="KW-0597">Phosphoprotein</keyword>
<evidence type="ECO:0000256" key="4">
    <source>
        <dbReference type="RuleBase" id="RU003946"/>
    </source>
</evidence>
<dbReference type="InterPro" id="IPR030395">
    <property type="entry name" value="GP_PDE_dom"/>
</dbReference>
<feature type="binding site" evidence="3">
    <location>
        <position position="781"/>
    </location>
    <ligand>
        <name>Zn(2+)</name>
        <dbReference type="ChEBI" id="CHEBI:29105"/>
        <label>2</label>
    </ligand>
</feature>
<dbReference type="Pfam" id="PF00353">
    <property type="entry name" value="HemolysinCabind"/>
    <property type="match status" value="3"/>
</dbReference>
<dbReference type="GO" id="GO:0004035">
    <property type="term" value="F:alkaline phosphatase activity"/>
    <property type="evidence" value="ECO:0007669"/>
    <property type="project" value="TreeGrafter"/>
</dbReference>